<dbReference type="EMBL" id="BMQL01000036">
    <property type="protein sequence ID" value="GGR25706.1"/>
    <property type="molecule type" value="Genomic_DNA"/>
</dbReference>
<evidence type="ECO:0000256" key="1">
    <source>
        <dbReference type="ARBA" id="ARBA00023015"/>
    </source>
</evidence>
<dbReference type="PROSITE" id="PS51078">
    <property type="entry name" value="ICLR_ED"/>
    <property type="match status" value="1"/>
</dbReference>
<reference evidence="6" key="1">
    <citation type="journal article" date="2014" name="Int. J. Syst. Evol. Microbiol.">
        <title>Complete genome sequence of Corynebacterium casei LMG S-19264T (=DSM 44701T), isolated from a smear-ripened cheese.</title>
        <authorList>
            <consortium name="US DOE Joint Genome Institute (JGI-PGF)"/>
            <person name="Walter F."/>
            <person name="Albersmeier A."/>
            <person name="Kalinowski J."/>
            <person name="Ruckert C."/>
        </authorList>
    </citation>
    <scope>NUCLEOTIDE SEQUENCE</scope>
    <source>
        <strain evidence="6">JCM 31311</strain>
    </source>
</reference>
<dbReference type="Gene3D" id="1.10.10.10">
    <property type="entry name" value="Winged helix-like DNA-binding domain superfamily/Winged helix DNA-binding domain"/>
    <property type="match status" value="1"/>
</dbReference>
<sequence length="257" mass="27720">MLNAASLSSRSDQTADKVLSALLHLAESSSPLSAREIAAGISRPLSTTYRYLSVLREWELIAENLDGSGFVLGPRCMSLGHTFMQQFELGRLSLPVLQDLVNQTGETALLLIPMSGQVICVESIESPKPLRYAFQKGVLIRSVLRGASAKAMLPYISDLSVYEALRLDSDLHEADVFSERERIRTQGYAISENEVDSGVVEIAAAILGRGGNLMGAVSVVSPAFRASTEKRESCAARVKEAAAQIGLLAQHAKDQQS</sequence>
<feature type="domain" description="HTH iclR-type" evidence="4">
    <location>
        <begin position="12"/>
        <end position="74"/>
    </location>
</feature>
<accession>A0A918CHP6</accession>
<dbReference type="GO" id="GO:0003700">
    <property type="term" value="F:DNA-binding transcription factor activity"/>
    <property type="evidence" value="ECO:0007669"/>
    <property type="project" value="TreeGrafter"/>
</dbReference>
<dbReference type="PANTHER" id="PTHR30136">
    <property type="entry name" value="HELIX-TURN-HELIX TRANSCRIPTIONAL REGULATOR, ICLR FAMILY"/>
    <property type="match status" value="1"/>
</dbReference>
<dbReference type="GO" id="GO:0045892">
    <property type="term" value="P:negative regulation of DNA-templated transcription"/>
    <property type="evidence" value="ECO:0007669"/>
    <property type="project" value="TreeGrafter"/>
</dbReference>
<dbReference type="InterPro" id="IPR036390">
    <property type="entry name" value="WH_DNA-bd_sf"/>
</dbReference>
<feature type="domain" description="IclR-ED" evidence="5">
    <location>
        <begin position="75"/>
        <end position="251"/>
    </location>
</feature>
<dbReference type="GO" id="GO:0003677">
    <property type="term" value="F:DNA binding"/>
    <property type="evidence" value="ECO:0007669"/>
    <property type="project" value="UniProtKB-KW"/>
</dbReference>
<dbReference type="RefSeq" id="WP_189092435.1">
    <property type="nucleotide sequence ID" value="NZ_BMQL01000036.1"/>
</dbReference>
<protein>
    <submittedName>
        <fullName evidence="6">Transcriptional regulator</fullName>
    </submittedName>
</protein>
<evidence type="ECO:0000259" key="5">
    <source>
        <dbReference type="PROSITE" id="PS51078"/>
    </source>
</evidence>
<dbReference type="InterPro" id="IPR036388">
    <property type="entry name" value="WH-like_DNA-bd_sf"/>
</dbReference>
<evidence type="ECO:0000256" key="3">
    <source>
        <dbReference type="ARBA" id="ARBA00023163"/>
    </source>
</evidence>
<comment type="caution">
    <text evidence="6">The sequence shown here is derived from an EMBL/GenBank/DDBJ whole genome shotgun (WGS) entry which is preliminary data.</text>
</comment>
<evidence type="ECO:0000313" key="7">
    <source>
        <dbReference type="Proteomes" id="UP000603865"/>
    </source>
</evidence>
<dbReference type="AlphaFoldDB" id="A0A918CHP6"/>
<keyword evidence="2" id="KW-0238">DNA-binding</keyword>
<dbReference type="InterPro" id="IPR014757">
    <property type="entry name" value="Tscrpt_reg_IclR_C"/>
</dbReference>
<dbReference type="SUPFAM" id="SSF55781">
    <property type="entry name" value="GAF domain-like"/>
    <property type="match status" value="1"/>
</dbReference>
<organism evidence="6 7">
    <name type="scientific">Deinococcus ruber</name>
    <dbReference type="NCBI Taxonomy" id="1848197"/>
    <lineage>
        <taxon>Bacteria</taxon>
        <taxon>Thermotogati</taxon>
        <taxon>Deinococcota</taxon>
        <taxon>Deinococci</taxon>
        <taxon>Deinococcales</taxon>
        <taxon>Deinococcaceae</taxon>
        <taxon>Deinococcus</taxon>
    </lineage>
</organism>
<dbReference type="Pfam" id="PF01614">
    <property type="entry name" value="IclR_C"/>
    <property type="match status" value="1"/>
</dbReference>
<reference evidence="6" key="2">
    <citation type="submission" date="2020-09" db="EMBL/GenBank/DDBJ databases">
        <authorList>
            <person name="Sun Q."/>
            <person name="Ohkuma M."/>
        </authorList>
    </citation>
    <scope>NUCLEOTIDE SEQUENCE</scope>
    <source>
        <strain evidence="6">JCM 31311</strain>
    </source>
</reference>
<evidence type="ECO:0000256" key="2">
    <source>
        <dbReference type="ARBA" id="ARBA00023125"/>
    </source>
</evidence>
<keyword evidence="1" id="KW-0805">Transcription regulation</keyword>
<keyword evidence="7" id="KW-1185">Reference proteome</keyword>
<gene>
    <name evidence="6" type="ORF">GCM10008957_41680</name>
</gene>
<dbReference type="SUPFAM" id="SSF46785">
    <property type="entry name" value="Winged helix' DNA-binding domain"/>
    <property type="match status" value="1"/>
</dbReference>
<evidence type="ECO:0000259" key="4">
    <source>
        <dbReference type="PROSITE" id="PS51077"/>
    </source>
</evidence>
<dbReference type="Gene3D" id="3.30.450.40">
    <property type="match status" value="1"/>
</dbReference>
<dbReference type="Proteomes" id="UP000603865">
    <property type="component" value="Unassembled WGS sequence"/>
</dbReference>
<dbReference type="InterPro" id="IPR029016">
    <property type="entry name" value="GAF-like_dom_sf"/>
</dbReference>
<dbReference type="PANTHER" id="PTHR30136:SF24">
    <property type="entry name" value="HTH-TYPE TRANSCRIPTIONAL REPRESSOR ALLR"/>
    <property type="match status" value="1"/>
</dbReference>
<evidence type="ECO:0000313" key="6">
    <source>
        <dbReference type="EMBL" id="GGR25706.1"/>
    </source>
</evidence>
<dbReference type="InterPro" id="IPR005471">
    <property type="entry name" value="Tscrpt_reg_IclR_N"/>
</dbReference>
<dbReference type="PROSITE" id="PS51077">
    <property type="entry name" value="HTH_ICLR"/>
    <property type="match status" value="1"/>
</dbReference>
<name>A0A918CHP6_9DEIO</name>
<keyword evidence="3" id="KW-0804">Transcription</keyword>
<dbReference type="InterPro" id="IPR050707">
    <property type="entry name" value="HTH_MetabolicPath_Reg"/>
</dbReference>
<dbReference type="SMART" id="SM00346">
    <property type="entry name" value="HTH_ICLR"/>
    <property type="match status" value="1"/>
</dbReference>
<proteinExistence type="predicted"/>
<dbReference type="Pfam" id="PF09339">
    <property type="entry name" value="HTH_IclR"/>
    <property type="match status" value="1"/>
</dbReference>